<name>A0AAJ7RV25_CEPCN</name>
<proteinExistence type="predicted"/>
<keyword evidence="1" id="KW-1185">Reference proteome</keyword>
<gene>
    <name evidence="2" type="primary">LOC112495311</name>
</gene>
<dbReference type="AlphaFoldDB" id="A0AAJ7RV25"/>
<reference evidence="2" key="1">
    <citation type="submission" date="2025-08" db="UniProtKB">
        <authorList>
            <consortium name="RefSeq"/>
        </authorList>
    </citation>
    <scope>IDENTIFICATION</scope>
</reference>
<organism evidence="1 2">
    <name type="scientific">Cephus cinctus</name>
    <name type="common">Wheat stem sawfly</name>
    <dbReference type="NCBI Taxonomy" id="211228"/>
    <lineage>
        <taxon>Eukaryota</taxon>
        <taxon>Metazoa</taxon>
        <taxon>Ecdysozoa</taxon>
        <taxon>Arthropoda</taxon>
        <taxon>Hexapoda</taxon>
        <taxon>Insecta</taxon>
        <taxon>Pterygota</taxon>
        <taxon>Neoptera</taxon>
        <taxon>Endopterygota</taxon>
        <taxon>Hymenoptera</taxon>
        <taxon>Cephoidea</taxon>
        <taxon>Cephidae</taxon>
        <taxon>Cephus</taxon>
    </lineage>
</organism>
<sequence length="109" mass="12286">MSLKSKKALEAQSMIHHPDPIQSVLWPQWLDSELNTEKWESPKNGPDGKFQDTQPVIMPASLKPHAWERATKLTGLTDAPVVYVPTVDFPDFIENNKHILHSEVSTSLS</sequence>
<dbReference type="Proteomes" id="UP000694920">
    <property type="component" value="Unplaced"/>
</dbReference>
<evidence type="ECO:0000313" key="1">
    <source>
        <dbReference type="Proteomes" id="UP000694920"/>
    </source>
</evidence>
<dbReference type="RefSeq" id="XP_024947121.1">
    <property type="nucleotide sequence ID" value="XM_025091353.1"/>
</dbReference>
<protein>
    <submittedName>
        <fullName evidence="2">Androglobin-like</fullName>
    </submittedName>
</protein>
<accession>A0AAJ7RV25</accession>
<dbReference type="GeneID" id="112495311"/>
<dbReference type="KEGG" id="ccin:112495311"/>
<evidence type="ECO:0000313" key="2">
    <source>
        <dbReference type="RefSeq" id="XP_024947121.1"/>
    </source>
</evidence>